<dbReference type="Pfam" id="PF01300">
    <property type="entry name" value="Sua5_yciO_yrdC"/>
    <property type="match status" value="1"/>
</dbReference>
<evidence type="ECO:0000256" key="5">
    <source>
        <dbReference type="ARBA" id="ARBA00022771"/>
    </source>
</evidence>
<dbReference type="GO" id="GO:0003725">
    <property type="term" value="F:double-stranded RNA binding"/>
    <property type="evidence" value="ECO:0007669"/>
    <property type="project" value="InterPro"/>
</dbReference>
<dbReference type="GO" id="GO:0003998">
    <property type="term" value="F:acylphosphatase activity"/>
    <property type="evidence" value="ECO:0007669"/>
    <property type="project" value="UniProtKB-EC"/>
</dbReference>
<dbReference type="UniPathway" id="UPA00335"/>
<comment type="catalytic activity">
    <reaction evidence="9">
        <text>an acyl phosphate + H2O = a carboxylate + phosphate + H(+)</text>
        <dbReference type="Rhea" id="RHEA:14965"/>
        <dbReference type="ChEBI" id="CHEBI:15377"/>
        <dbReference type="ChEBI" id="CHEBI:15378"/>
        <dbReference type="ChEBI" id="CHEBI:29067"/>
        <dbReference type="ChEBI" id="CHEBI:43474"/>
        <dbReference type="ChEBI" id="CHEBI:59918"/>
        <dbReference type="EC" id="3.6.1.7"/>
    </reaction>
</comment>
<evidence type="ECO:0000256" key="7">
    <source>
        <dbReference type="ARBA" id="ARBA00048220"/>
    </source>
</evidence>
<accession>A0A6H1WSP4</accession>
<dbReference type="RefSeq" id="WP_168719522.1">
    <property type="nucleotide sequence ID" value="NZ_CP042909.1"/>
</dbReference>
<evidence type="ECO:0000256" key="2">
    <source>
        <dbReference type="ARBA" id="ARBA00008097"/>
    </source>
</evidence>
<keyword evidence="4" id="KW-0479">Metal-binding</keyword>
<dbReference type="InterPro" id="IPR017968">
    <property type="entry name" value="Acylphosphatase_CS"/>
</dbReference>
<dbReference type="SUPFAM" id="SSF53067">
    <property type="entry name" value="Actin-like ATPase domain"/>
    <property type="match status" value="1"/>
</dbReference>
<feature type="active site" evidence="9">
    <location>
        <position position="43"/>
    </location>
</feature>
<comment type="catalytic activity">
    <reaction evidence="7">
        <text>C-terminal L-cysteinyl-[HypE protein] + carbamoyl phosphate + ATP + H2O = C-terminal S-carboxamide-L-cysteinyl-[HypE protein] + AMP + phosphate + diphosphate + H(+)</text>
        <dbReference type="Rhea" id="RHEA:55636"/>
        <dbReference type="Rhea" id="RHEA-COMP:14247"/>
        <dbReference type="Rhea" id="RHEA-COMP:14392"/>
        <dbReference type="ChEBI" id="CHEBI:15377"/>
        <dbReference type="ChEBI" id="CHEBI:15378"/>
        <dbReference type="ChEBI" id="CHEBI:30616"/>
        <dbReference type="ChEBI" id="CHEBI:33019"/>
        <dbReference type="ChEBI" id="CHEBI:43474"/>
        <dbReference type="ChEBI" id="CHEBI:58228"/>
        <dbReference type="ChEBI" id="CHEBI:76913"/>
        <dbReference type="ChEBI" id="CHEBI:139126"/>
        <dbReference type="ChEBI" id="CHEBI:456215"/>
    </reaction>
</comment>
<evidence type="ECO:0000256" key="1">
    <source>
        <dbReference type="ARBA" id="ARBA00004711"/>
    </source>
</evidence>
<proteinExistence type="inferred from homology"/>
<dbReference type="GO" id="GO:0051604">
    <property type="term" value="P:protein maturation"/>
    <property type="evidence" value="ECO:0007669"/>
    <property type="project" value="TreeGrafter"/>
</dbReference>
<evidence type="ECO:0000256" key="8">
    <source>
        <dbReference type="PIRNR" id="PIRNR006256"/>
    </source>
</evidence>
<name>A0A6H1WSP4_9BACT</name>
<keyword evidence="6" id="KW-0862">Zinc</keyword>
<dbReference type="PROSITE" id="PS51163">
    <property type="entry name" value="YRDC"/>
    <property type="match status" value="1"/>
</dbReference>
<dbReference type="InterPro" id="IPR011125">
    <property type="entry name" value="Znf_HypF"/>
</dbReference>
<organism evidence="12 13">
    <name type="scientific">Thermosulfurimonas marina</name>
    <dbReference type="NCBI Taxonomy" id="2047767"/>
    <lineage>
        <taxon>Bacteria</taxon>
        <taxon>Pseudomonadati</taxon>
        <taxon>Thermodesulfobacteriota</taxon>
        <taxon>Thermodesulfobacteria</taxon>
        <taxon>Thermodesulfobacteriales</taxon>
        <taxon>Thermodesulfobacteriaceae</taxon>
        <taxon>Thermosulfurimonas</taxon>
    </lineage>
</organism>
<evidence type="ECO:0000256" key="9">
    <source>
        <dbReference type="PROSITE-ProRule" id="PRU00520"/>
    </source>
</evidence>
<dbReference type="InterPro" id="IPR043129">
    <property type="entry name" value="ATPase_NBD"/>
</dbReference>
<dbReference type="Pfam" id="PF00708">
    <property type="entry name" value="Acylphosphatase"/>
    <property type="match status" value="1"/>
</dbReference>
<dbReference type="Pfam" id="PF07503">
    <property type="entry name" value="zf-HYPF"/>
    <property type="match status" value="2"/>
</dbReference>
<dbReference type="PANTHER" id="PTHR42959">
    <property type="entry name" value="CARBAMOYLTRANSFERASE"/>
    <property type="match status" value="1"/>
</dbReference>
<gene>
    <name evidence="12" type="primary">hypF</name>
    <name evidence="12" type="ORF">FVE67_04880</name>
</gene>
<dbReference type="InterPro" id="IPR055128">
    <property type="entry name" value="HypF_C_2"/>
</dbReference>
<keyword evidence="5" id="KW-0863">Zinc-finger</keyword>
<evidence type="ECO:0000259" key="11">
    <source>
        <dbReference type="PROSITE" id="PS51163"/>
    </source>
</evidence>
<keyword evidence="13" id="KW-1185">Reference proteome</keyword>
<reference evidence="12 13" key="1">
    <citation type="submission" date="2019-08" db="EMBL/GenBank/DDBJ databases">
        <title>Complete genome sequence of Thermosulfurimonas marina SU872T, an anaerobic thermophilic chemolithoautotrophic bacterium isolated from a shallow marine hydrothermal vent.</title>
        <authorList>
            <person name="Allioux M."/>
            <person name="Jebbar M."/>
            <person name="Slobodkina G."/>
            <person name="Slobodkin A."/>
            <person name="Moalic Y."/>
            <person name="Frolova A."/>
            <person name="Shao Z."/>
            <person name="Alain K."/>
        </authorList>
    </citation>
    <scope>NUCLEOTIDE SEQUENCE [LARGE SCALE GENOMIC DNA]</scope>
    <source>
        <strain evidence="12 13">SU872</strain>
    </source>
</reference>
<dbReference type="Gene3D" id="3.30.110.120">
    <property type="match status" value="1"/>
</dbReference>
<dbReference type="InterPro" id="IPR051060">
    <property type="entry name" value="Carbamoyltrans_HypF-like"/>
</dbReference>
<feature type="domain" description="Acylphosphatase-like" evidence="10">
    <location>
        <begin position="10"/>
        <end position="96"/>
    </location>
</feature>
<evidence type="ECO:0000259" key="10">
    <source>
        <dbReference type="PROSITE" id="PS51160"/>
    </source>
</evidence>
<dbReference type="PANTHER" id="PTHR42959:SF1">
    <property type="entry name" value="CARBAMOYLTRANSFERASE HYPF"/>
    <property type="match status" value="1"/>
</dbReference>
<dbReference type="InterPro" id="IPR017945">
    <property type="entry name" value="DHBP_synth_RibB-like_a/b_dom"/>
</dbReference>
<dbReference type="EC" id="6.2.-.-" evidence="8"/>
<dbReference type="InterPro" id="IPR036046">
    <property type="entry name" value="Acylphosphatase-like_dom_sf"/>
</dbReference>
<dbReference type="InterPro" id="IPR041440">
    <property type="entry name" value="HypF_C"/>
</dbReference>
<feature type="domain" description="YrdC-like" evidence="11">
    <location>
        <begin position="205"/>
        <end position="391"/>
    </location>
</feature>
<protein>
    <recommendedName>
        <fullName evidence="8">Carbamoyltransferase</fullName>
        <ecNumber evidence="8">6.2.-.-</ecNumber>
    </recommendedName>
</protein>
<dbReference type="GO" id="GO:0016874">
    <property type="term" value="F:ligase activity"/>
    <property type="evidence" value="ECO:0007669"/>
    <property type="project" value="UniProtKB-UniRule"/>
</dbReference>
<evidence type="ECO:0000313" key="13">
    <source>
        <dbReference type="Proteomes" id="UP000501253"/>
    </source>
</evidence>
<evidence type="ECO:0000256" key="3">
    <source>
        <dbReference type="ARBA" id="ARBA00022598"/>
    </source>
</evidence>
<dbReference type="KEGG" id="tmai:FVE67_04880"/>
<dbReference type="AlphaFoldDB" id="A0A6H1WSP4"/>
<keyword evidence="3" id="KW-0436">Ligase</keyword>
<dbReference type="InterPro" id="IPR001792">
    <property type="entry name" value="Acylphosphatase-like_dom"/>
</dbReference>
<dbReference type="EMBL" id="CP042909">
    <property type="protein sequence ID" value="QJA06174.1"/>
    <property type="molecule type" value="Genomic_DNA"/>
</dbReference>
<dbReference type="NCBIfam" id="TIGR00143">
    <property type="entry name" value="hypF"/>
    <property type="match status" value="1"/>
</dbReference>
<dbReference type="InterPro" id="IPR004421">
    <property type="entry name" value="Carbamoyltransferase_HypF"/>
</dbReference>
<keyword evidence="9" id="KW-0378">Hydrolase</keyword>
<dbReference type="Proteomes" id="UP000501253">
    <property type="component" value="Chromosome"/>
</dbReference>
<dbReference type="Pfam" id="PF17788">
    <property type="entry name" value="HypF_C"/>
    <property type="match status" value="1"/>
</dbReference>
<dbReference type="GO" id="GO:0016743">
    <property type="term" value="F:carboxyl- or carbamoyltransferase activity"/>
    <property type="evidence" value="ECO:0007669"/>
    <property type="project" value="UniProtKB-UniRule"/>
</dbReference>
<comment type="pathway">
    <text evidence="1">Protein modification; [NiFe] hydrogenase maturation.</text>
</comment>
<dbReference type="SUPFAM" id="SSF54975">
    <property type="entry name" value="Acylphosphatase/BLUF domain-like"/>
    <property type="match status" value="1"/>
</dbReference>
<evidence type="ECO:0000256" key="6">
    <source>
        <dbReference type="ARBA" id="ARBA00022833"/>
    </source>
</evidence>
<comment type="similarity">
    <text evidence="2 8">Belongs to the carbamoyltransferase HypF family.</text>
</comment>
<dbReference type="PROSITE" id="PS51160">
    <property type="entry name" value="ACYLPHOSPHATASE_3"/>
    <property type="match status" value="1"/>
</dbReference>
<evidence type="ECO:0000313" key="12">
    <source>
        <dbReference type="EMBL" id="QJA06174.1"/>
    </source>
</evidence>
<dbReference type="SUPFAM" id="SSF55821">
    <property type="entry name" value="YrdC/RibB"/>
    <property type="match status" value="1"/>
</dbReference>
<dbReference type="Pfam" id="PF22521">
    <property type="entry name" value="HypF_C_2"/>
    <property type="match status" value="1"/>
</dbReference>
<sequence>MGKVSSRIKGRRFVLQGRVQGVGFRPFVARLAARLDLKGWVRNGPEGVELAVWGTPRALSAFSASLISELPPLARLQRLRVRGLSEPPPEGFAIVETRQGPSHTLAPPDVATCQACLSEILDPGDRRFGYPFTNCTDCGPRYTVIEALPYDRPKTSMRSFEMCPECLAEYRDPRSRRFHAEPNACPVCGPQIWLCDARGERIPVADPLAFVVRTLREGALWALKGLGGFHLVCDAQNEAAVRLLRERKRRPKKPLAVMVRDLAAARKIAELTPAEEHWLSSPEAPIVLARKRRPFPLAESVAPGLHLVGLLLPYTPLHHLLLRAWPGLALVMTSGNLSEEPLCYRNEEALSRLSGVADYFLLHDRPIVAPVDDSVLRLCGDRPVLLRRARGFVPEPLSLPRRAPGTLAVGPLLKNTFTVTREDQALMSPHLGDLESLPILRRFEETLTHYRRLFDLPLEQVVCDLHPDYLSTRLAEERAQKEGLRLLKVQHHLAHALSALGESAEEPALALVLDGAGLGEDGLIRGGEIYLVEGPVFRRLGSLSPVPLPGGQAAEREPWRMLLAYLSFFTEEVPEPLRKIPAEKLEVARRVLSRGPLTTGAGRLFEALGCLLSGETVNHYEGELAARLEALAAEGVGERPYQVAPRRERKGVQLPAWEFVREALRDLRAGVPPEEVAARFHRGLAQSLARVLSELSEKTGLRRVVLSGGCFQNALFLEETLSALEKYGLFPVFNSRIPPNDGGLSYGQAVYASLSRASAQRS</sequence>
<keyword evidence="12" id="KW-0808">Transferase</keyword>
<dbReference type="PIRSF" id="PIRSF006256">
    <property type="entry name" value="CMPcnvr_hdrg_mat"/>
    <property type="match status" value="1"/>
</dbReference>
<evidence type="ECO:0000256" key="4">
    <source>
        <dbReference type="ARBA" id="ARBA00022723"/>
    </source>
</evidence>
<dbReference type="Gene3D" id="3.30.420.360">
    <property type="match status" value="1"/>
</dbReference>
<dbReference type="Gene3D" id="3.90.870.50">
    <property type="match status" value="1"/>
</dbReference>
<dbReference type="Gene3D" id="3.30.420.40">
    <property type="match status" value="1"/>
</dbReference>
<dbReference type="PROSITE" id="PS00150">
    <property type="entry name" value="ACYLPHOSPHATASE_1"/>
    <property type="match status" value="1"/>
</dbReference>
<dbReference type="InterPro" id="IPR006070">
    <property type="entry name" value="Sua5-like_dom"/>
</dbReference>
<dbReference type="GO" id="GO:0008270">
    <property type="term" value="F:zinc ion binding"/>
    <property type="evidence" value="ECO:0007669"/>
    <property type="project" value="UniProtKB-KW"/>
</dbReference>
<feature type="active site" evidence="9">
    <location>
        <position position="25"/>
    </location>
</feature>